<dbReference type="Pfam" id="PF20700">
    <property type="entry name" value="Mutator"/>
    <property type="match status" value="1"/>
</dbReference>
<dbReference type="SUPFAM" id="SSF52980">
    <property type="entry name" value="Restriction endonuclease-like"/>
    <property type="match status" value="1"/>
</dbReference>
<dbReference type="AlphaFoldDB" id="A0A2S2NC94"/>
<feature type="domain" description="YqaJ viral recombinase" evidence="1">
    <location>
        <begin position="583"/>
        <end position="729"/>
    </location>
</feature>
<dbReference type="Pfam" id="PF09588">
    <property type="entry name" value="YqaJ"/>
    <property type="match status" value="1"/>
</dbReference>
<dbReference type="PANTHER" id="PTHR46609:SF8">
    <property type="entry name" value="YQAJ VIRAL RECOMBINASE DOMAIN-CONTAINING PROTEIN"/>
    <property type="match status" value="1"/>
</dbReference>
<dbReference type="InterPro" id="IPR049012">
    <property type="entry name" value="Mutator_transp_dom"/>
</dbReference>
<dbReference type="CDD" id="cd22343">
    <property type="entry name" value="PDDEXK_lambda_exonuclease-like"/>
    <property type="match status" value="1"/>
</dbReference>
<accession>A0A2S2NC94</accession>
<dbReference type="InterPro" id="IPR019080">
    <property type="entry name" value="YqaJ_viral_recombinase"/>
</dbReference>
<dbReference type="GO" id="GO:0006281">
    <property type="term" value="P:DNA repair"/>
    <property type="evidence" value="ECO:0007669"/>
    <property type="project" value="UniProtKB-ARBA"/>
</dbReference>
<protein>
    <submittedName>
        <fullName evidence="3">Uncharacterized protein</fullName>
    </submittedName>
</protein>
<sequence>MNSDDTMEDFALPLAMENSNDVDKADEINLEGRRIVDINHIFKSIKLINHSPFDCTFNNLNFSHEVRNGFISSFYFTCNFCHQKEVIHSEAPCTKFNTNIAMVTAAVNIGQGHAQLEELGAITNMPVMSNSKYQLLHNDISTHMNELSWEDMELAGKEEAKIAIENNDVDAEGRPMIAVIADGAWSKRSYKTKYNALSGVACIVGAKTRKILFIGVRNKYCCVCQRAYKNNKEPKEHMCFKNWNFPSTAMEADIIVDGFKRSLDMHNLIYSRLIGDGDSSVMNKLHLAKPYGSDFVIKKIECSNHILRNYVNKLKDIATKRRSNRGVNIPGNIRQTIKDRILRMRYAITEAVKYWKNKKDISFEEKLLNLKKDLMNGHSHVFGEHTNCSVYFCKGTKDGEINLVPEMKSLGIWDELVAAKSHILFHAESLLYKVNNNAAESYNSILAKFIGGKRVNFSMRGSYSLRCNAAVTSYNEGPRRLYSLHKKIAKRSPGIFTKKYISKSILKSESRSKRRLFHPPVYNKTVHGPDEHYGATVDLTTSPDMSKEEFEIKKDIFLSRLKLTREQIEQVEKDTRRQNECTEWHLYRKKRLTASYFGKICKLRATTSRAKTVSNILYGSFSGNNATKYGTQNEENAKSALSGILNKTIIPSGLIIDKDLPFLAASPDGLIDRDSLVEIKCPITSKDLTPEEGISRKKITSCEIVNGKLRLKRTDTFYYQVQGQLHISKRTFCYFCIWTPRGMLYEKIKRDDNFWLEKMLHQLTNFYYHCLLPEMVDSRFDRNLPIRDGLASKNEESS</sequence>
<dbReference type="Gene3D" id="3.90.320.10">
    <property type="match status" value="1"/>
</dbReference>
<dbReference type="InterPro" id="IPR011604">
    <property type="entry name" value="PDDEXK-like_dom_sf"/>
</dbReference>
<organism evidence="3">
    <name type="scientific">Schizaphis graminum</name>
    <name type="common">Green bug aphid</name>
    <dbReference type="NCBI Taxonomy" id="13262"/>
    <lineage>
        <taxon>Eukaryota</taxon>
        <taxon>Metazoa</taxon>
        <taxon>Ecdysozoa</taxon>
        <taxon>Arthropoda</taxon>
        <taxon>Hexapoda</taxon>
        <taxon>Insecta</taxon>
        <taxon>Pterygota</taxon>
        <taxon>Neoptera</taxon>
        <taxon>Paraneoptera</taxon>
        <taxon>Hemiptera</taxon>
        <taxon>Sternorrhyncha</taxon>
        <taxon>Aphidomorpha</taxon>
        <taxon>Aphidoidea</taxon>
        <taxon>Aphididae</taxon>
        <taxon>Aphidini</taxon>
        <taxon>Schizaphis</taxon>
    </lineage>
</organism>
<feature type="domain" description="Mutator-like transposase" evidence="2">
    <location>
        <begin position="32"/>
        <end position="393"/>
    </location>
</feature>
<evidence type="ECO:0000313" key="3">
    <source>
        <dbReference type="EMBL" id="MBY14572.1"/>
    </source>
</evidence>
<proteinExistence type="predicted"/>
<evidence type="ECO:0000259" key="2">
    <source>
        <dbReference type="Pfam" id="PF20700"/>
    </source>
</evidence>
<dbReference type="InterPro" id="IPR051703">
    <property type="entry name" value="NF-kappa-B_Signaling_Reg"/>
</dbReference>
<name>A0A2S2NC94_SCHGA</name>
<gene>
    <name evidence="3" type="ORF">g.29961</name>
</gene>
<dbReference type="EMBL" id="GGMR01001953">
    <property type="protein sequence ID" value="MBY14572.1"/>
    <property type="molecule type" value="Transcribed_RNA"/>
</dbReference>
<reference evidence="3" key="1">
    <citation type="submission" date="2018-04" db="EMBL/GenBank/DDBJ databases">
        <title>Transcriptome of Schizaphis graminum biotype I.</title>
        <authorList>
            <person name="Scully E.D."/>
            <person name="Geib S.M."/>
            <person name="Palmer N.A."/>
            <person name="Koch K."/>
            <person name="Bradshaw J."/>
            <person name="Heng-Moss T."/>
            <person name="Sarath G."/>
        </authorList>
    </citation>
    <scope>NUCLEOTIDE SEQUENCE</scope>
</reference>
<dbReference type="InterPro" id="IPR011335">
    <property type="entry name" value="Restrct_endonuc-II-like"/>
</dbReference>
<dbReference type="PANTHER" id="PTHR46609">
    <property type="entry name" value="EXONUCLEASE, PHAGE-TYPE/RECB, C-TERMINAL DOMAIN-CONTAINING PROTEIN"/>
    <property type="match status" value="1"/>
</dbReference>
<evidence type="ECO:0000259" key="1">
    <source>
        <dbReference type="Pfam" id="PF09588"/>
    </source>
</evidence>